<sequence>MSAAADLVVVGCGPAGMAAACEARALGLSVIVLDEQPALGGQIYRNIEAAPADRVAVLGKDYEAGRSLAAEFRNSGAGHLHGATVWNVAQNGAVDYVADGRSRQVVGKAVLLASGAMERPFPIRGWTLPGVLGAGAAQILLKGSGALPSGPVILAGCGPLLYLLAWQYLRAGVTIAAIVDTTAGSGYLGAIRHGVGAVRGWRDLAKGLKLIATLRRNGVRFYSAASDLVIQGERQAEGLSFLHRGRRVTLPASLVLLHQGVVPNTQLSWSTGAAHRWDGEQLCWLPETDRWGRLGETPLYVAGDSRAIVGAQASATQGRLSALAVAERTGRAVDSGRRTALLALFERQSHIRRFLNSLYRPADANRIPRDPAVIVCRCEEVTAGQIRGYVELGCRGPNQTKAFGRCGMGPCQGRLCGLTVTEIIAEVRGATPDDVGYYRIRAPIKPVMLGDFVD</sequence>
<dbReference type="PANTHER" id="PTHR42949:SF3">
    <property type="entry name" value="ANAEROBIC GLYCEROL-3-PHOSPHATE DEHYDROGENASE SUBUNIT B"/>
    <property type="match status" value="1"/>
</dbReference>
<evidence type="ECO:0000313" key="4">
    <source>
        <dbReference type="EMBL" id="SDF23748.1"/>
    </source>
</evidence>
<dbReference type="Proteomes" id="UP000199468">
    <property type="component" value="Unassembled WGS sequence"/>
</dbReference>
<organism evidence="4 5">
    <name type="scientific">Bosea robiniae</name>
    <dbReference type="NCBI Taxonomy" id="1036780"/>
    <lineage>
        <taxon>Bacteria</taxon>
        <taxon>Pseudomonadati</taxon>
        <taxon>Pseudomonadota</taxon>
        <taxon>Alphaproteobacteria</taxon>
        <taxon>Hyphomicrobiales</taxon>
        <taxon>Boseaceae</taxon>
        <taxon>Bosea</taxon>
    </lineage>
</organism>
<dbReference type="InterPro" id="IPR041117">
    <property type="entry name" value="SoxA_A3"/>
</dbReference>
<protein>
    <submittedName>
        <fullName evidence="4">NADPH-dependent 2,4-dienoyl-CoA reductase, sulfur reductase</fullName>
    </submittedName>
</protein>
<dbReference type="PANTHER" id="PTHR42949">
    <property type="entry name" value="ANAEROBIC GLYCEROL-3-PHOSPHATE DEHYDROGENASE SUBUNIT B"/>
    <property type="match status" value="1"/>
</dbReference>
<comment type="caution">
    <text evidence="4">The sequence shown here is derived from an EMBL/GenBank/DDBJ whole genome shotgun (WGS) entry which is preliminary data.</text>
</comment>
<dbReference type="Gene3D" id="1.10.10.1100">
    <property type="entry name" value="BFD-like [2Fe-2S]-binding domain"/>
    <property type="match status" value="1"/>
</dbReference>
<feature type="domain" description="SoxA A3" evidence="3">
    <location>
        <begin position="378"/>
        <end position="450"/>
    </location>
</feature>
<gene>
    <name evidence="4" type="ORF">SAMN05421844_101134</name>
</gene>
<name>A0ABY0NGN5_9HYPH</name>
<accession>A0ABY0NGN5</accession>
<dbReference type="InterPro" id="IPR041854">
    <property type="entry name" value="BFD-like_2Fe2S-bd_dom_sf"/>
</dbReference>
<dbReference type="InterPro" id="IPR017224">
    <property type="entry name" value="Opine_Oxase_asu/HCN_bsu"/>
</dbReference>
<dbReference type="PIRSF" id="PIRSF037495">
    <property type="entry name" value="Opine_OX_OoxA/HcnB"/>
    <property type="match status" value="1"/>
</dbReference>
<dbReference type="InterPro" id="IPR036188">
    <property type="entry name" value="FAD/NAD-bd_sf"/>
</dbReference>
<dbReference type="Gene3D" id="3.50.50.60">
    <property type="entry name" value="FAD/NAD(P)-binding domain"/>
    <property type="match status" value="1"/>
</dbReference>
<dbReference type="Pfam" id="PF07992">
    <property type="entry name" value="Pyr_redox_2"/>
    <property type="match status" value="1"/>
</dbReference>
<dbReference type="EMBL" id="FNBZ01000001">
    <property type="protein sequence ID" value="SDF23748.1"/>
    <property type="molecule type" value="Genomic_DNA"/>
</dbReference>
<keyword evidence="1" id="KW-0560">Oxidoreductase</keyword>
<evidence type="ECO:0000259" key="3">
    <source>
        <dbReference type="Pfam" id="PF17806"/>
    </source>
</evidence>
<evidence type="ECO:0000256" key="1">
    <source>
        <dbReference type="ARBA" id="ARBA00023002"/>
    </source>
</evidence>
<dbReference type="PRINTS" id="PR00368">
    <property type="entry name" value="FADPNR"/>
</dbReference>
<evidence type="ECO:0000259" key="2">
    <source>
        <dbReference type="Pfam" id="PF07992"/>
    </source>
</evidence>
<dbReference type="RefSeq" id="WP_091855414.1">
    <property type="nucleotide sequence ID" value="NZ_FNBZ01000001.1"/>
</dbReference>
<feature type="domain" description="FAD/NAD(P)-binding" evidence="2">
    <location>
        <begin position="6"/>
        <end position="126"/>
    </location>
</feature>
<evidence type="ECO:0000313" key="5">
    <source>
        <dbReference type="Proteomes" id="UP000199468"/>
    </source>
</evidence>
<dbReference type="SUPFAM" id="SSF51905">
    <property type="entry name" value="FAD/NAD(P)-binding domain"/>
    <property type="match status" value="1"/>
</dbReference>
<keyword evidence="5" id="KW-1185">Reference proteome</keyword>
<dbReference type="CDD" id="cd19946">
    <property type="entry name" value="GlpA-like_Fer2_BFD-like"/>
    <property type="match status" value="1"/>
</dbReference>
<reference evidence="4 5" key="1">
    <citation type="submission" date="2016-10" db="EMBL/GenBank/DDBJ databases">
        <authorList>
            <person name="Varghese N."/>
            <person name="Submissions S."/>
        </authorList>
    </citation>
    <scope>NUCLEOTIDE SEQUENCE [LARGE SCALE GENOMIC DNA]</scope>
    <source>
        <strain evidence="4 5">DSM 26672</strain>
    </source>
</reference>
<dbReference type="InterPro" id="IPR051691">
    <property type="entry name" value="Metab_Enz_Cyan_OpOx_G3PDH"/>
</dbReference>
<dbReference type="InterPro" id="IPR023753">
    <property type="entry name" value="FAD/NAD-binding_dom"/>
</dbReference>
<proteinExistence type="predicted"/>
<dbReference type="Pfam" id="PF17806">
    <property type="entry name" value="SO_alpha_A3"/>
    <property type="match status" value="1"/>
</dbReference>
<dbReference type="PRINTS" id="PR00411">
    <property type="entry name" value="PNDRDTASEI"/>
</dbReference>